<dbReference type="GO" id="GO:0005814">
    <property type="term" value="C:centriole"/>
    <property type="evidence" value="ECO:0007669"/>
    <property type="project" value="TreeGrafter"/>
</dbReference>
<reference evidence="4" key="3">
    <citation type="submission" date="2025-09" db="UniProtKB">
        <authorList>
            <consortium name="Ensembl"/>
        </authorList>
    </citation>
    <scope>IDENTIFICATION</scope>
</reference>
<name>A0A670IIX1_PODMU</name>
<dbReference type="GO" id="GO:0060271">
    <property type="term" value="P:cilium assembly"/>
    <property type="evidence" value="ECO:0007669"/>
    <property type="project" value="TreeGrafter"/>
</dbReference>
<feature type="domain" description="Rootletin-like coiled-coil" evidence="3">
    <location>
        <begin position="38"/>
        <end position="212"/>
    </location>
</feature>
<protein>
    <recommendedName>
        <fullName evidence="3">Rootletin-like coiled-coil domain-containing protein</fullName>
    </recommendedName>
</protein>
<feature type="coiled-coil region" evidence="2">
    <location>
        <begin position="279"/>
        <end position="313"/>
    </location>
</feature>
<feature type="coiled-coil region" evidence="2">
    <location>
        <begin position="92"/>
        <end position="154"/>
    </location>
</feature>
<evidence type="ECO:0000313" key="4">
    <source>
        <dbReference type="Ensembl" id="ENSPMRP00000011943.1"/>
    </source>
</evidence>
<accession>A0A670IIX1</accession>
<dbReference type="GeneTree" id="ENSGT00940000161056"/>
<dbReference type="PANTHER" id="PTHR23159">
    <property type="entry name" value="CENTROSOMAL PROTEIN 2"/>
    <property type="match status" value="1"/>
</dbReference>
<dbReference type="PANTHER" id="PTHR23159:SF1">
    <property type="entry name" value="CENTROSOME-ASSOCIATED PROTEIN CEP250"/>
    <property type="match status" value="1"/>
</dbReference>
<proteinExistence type="predicted"/>
<reference evidence="4" key="2">
    <citation type="submission" date="2025-08" db="UniProtKB">
        <authorList>
            <consortium name="Ensembl"/>
        </authorList>
    </citation>
    <scope>IDENTIFICATION</scope>
</reference>
<keyword evidence="5" id="KW-1185">Reference proteome</keyword>
<reference evidence="4 5" key="1">
    <citation type="journal article" date="2019" name="Proc. Natl. Acad. Sci. U.S.A.">
        <title>Regulatory changes in pterin and carotenoid genes underlie balanced color polymorphisms in the wall lizard.</title>
        <authorList>
            <person name="Andrade P."/>
            <person name="Pinho C."/>
            <person name="Perez I de Lanuza G."/>
            <person name="Afonso S."/>
            <person name="Brejcha J."/>
            <person name="Rubin C.J."/>
            <person name="Wallerman O."/>
            <person name="Pereira P."/>
            <person name="Sabatino S.J."/>
            <person name="Bellati A."/>
            <person name="Pellitteri-Rosa D."/>
            <person name="Bosakova Z."/>
            <person name="Bunikis I."/>
            <person name="Carretero M.A."/>
            <person name="Feiner N."/>
            <person name="Marsik P."/>
            <person name="Pauperio F."/>
            <person name="Salvi D."/>
            <person name="Soler L."/>
            <person name="While G.M."/>
            <person name="Uller T."/>
            <person name="Font E."/>
            <person name="Andersson L."/>
            <person name="Carneiro M."/>
        </authorList>
    </citation>
    <scope>NUCLEOTIDE SEQUENCE</scope>
</reference>
<evidence type="ECO:0000313" key="5">
    <source>
        <dbReference type="Proteomes" id="UP000472272"/>
    </source>
</evidence>
<dbReference type="AlphaFoldDB" id="A0A670IIX1"/>
<evidence type="ECO:0000256" key="1">
    <source>
        <dbReference type="ARBA" id="ARBA00023054"/>
    </source>
</evidence>
<dbReference type="Pfam" id="PF15035">
    <property type="entry name" value="Rootletin"/>
    <property type="match status" value="1"/>
</dbReference>
<dbReference type="GO" id="GO:0005813">
    <property type="term" value="C:centrosome"/>
    <property type="evidence" value="ECO:0007669"/>
    <property type="project" value="TreeGrafter"/>
</dbReference>
<keyword evidence="1 2" id="KW-0175">Coiled coil</keyword>
<dbReference type="Proteomes" id="UP000472272">
    <property type="component" value="Chromosome 6"/>
</dbReference>
<organism evidence="4 5">
    <name type="scientific">Podarcis muralis</name>
    <name type="common">Wall lizard</name>
    <name type="synonym">Lacerta muralis</name>
    <dbReference type="NCBI Taxonomy" id="64176"/>
    <lineage>
        <taxon>Eukaryota</taxon>
        <taxon>Metazoa</taxon>
        <taxon>Chordata</taxon>
        <taxon>Craniata</taxon>
        <taxon>Vertebrata</taxon>
        <taxon>Euteleostomi</taxon>
        <taxon>Lepidosauria</taxon>
        <taxon>Squamata</taxon>
        <taxon>Bifurcata</taxon>
        <taxon>Unidentata</taxon>
        <taxon>Episquamata</taxon>
        <taxon>Laterata</taxon>
        <taxon>Lacertibaenia</taxon>
        <taxon>Lacertidae</taxon>
        <taxon>Podarcis</taxon>
    </lineage>
</organism>
<evidence type="ECO:0000259" key="3">
    <source>
        <dbReference type="Pfam" id="PF15035"/>
    </source>
</evidence>
<dbReference type="Ensembl" id="ENSPMRT00000012755.1">
    <property type="protein sequence ID" value="ENSPMRP00000011943.1"/>
    <property type="gene ID" value="ENSPMRG00000007972.1"/>
</dbReference>
<dbReference type="OMA" id="RCDMEKK"/>
<evidence type="ECO:0000256" key="2">
    <source>
        <dbReference type="SAM" id="Coils"/>
    </source>
</evidence>
<dbReference type="InterPro" id="IPR055167">
    <property type="entry name" value="Rootletin-like_CC"/>
</dbReference>
<sequence length="333" mass="39019">MEEDQAASSMKTQTVHLLPEEQLVALHHQMVENQASYQHRLQNSQEAQHRQAVLVQKLQAKVLQYRNWCKELETRLEANRGSHPHQWDRKEDRSLEKALIQLEEEQQRCENLAGVNNLLREHLDKANEVNGALREDVSKLIADWTRARDELEHKESEWHKEREFFESYMRTEHDRLFGIWRQVVTLHRYFVEMKTATDRDLSELKAEQARLSGCILVSCLHLSSGTQLLDTNSFEKLTLRGQAQQQQLHIMPKKLDMEKEIYQQAQAIVSLHVKGELAKEDLHNRVIELTALLEQSQKQNEEKEMSMKTLRDTVEILVCYCCEGLQFSSDSIV</sequence>